<organism evidence="2 3">
    <name type="scientific">Streptomyces triculaminicus</name>
    <dbReference type="NCBI Taxonomy" id="2816232"/>
    <lineage>
        <taxon>Bacteria</taxon>
        <taxon>Bacillati</taxon>
        <taxon>Actinomycetota</taxon>
        <taxon>Actinomycetes</taxon>
        <taxon>Kitasatosporales</taxon>
        <taxon>Streptomycetaceae</taxon>
        <taxon>Streptomyces</taxon>
    </lineage>
</organism>
<dbReference type="Pfam" id="PF04149">
    <property type="entry name" value="DUF397"/>
    <property type="match status" value="1"/>
</dbReference>
<feature type="domain" description="DUF397" evidence="1">
    <location>
        <begin position="10"/>
        <end position="64"/>
    </location>
</feature>
<dbReference type="EMBL" id="JAFMOF010000005">
    <property type="protein sequence ID" value="MBO0656520.1"/>
    <property type="molecule type" value="Genomic_DNA"/>
</dbReference>
<name>A0A939JTJ2_9ACTN</name>
<gene>
    <name evidence="2" type="ORF">J1792_28410</name>
</gene>
<dbReference type="InterPro" id="IPR007278">
    <property type="entry name" value="DUF397"/>
</dbReference>
<comment type="caution">
    <text evidence="2">The sequence shown here is derived from an EMBL/GenBank/DDBJ whole genome shotgun (WGS) entry which is preliminary data.</text>
</comment>
<reference evidence="2" key="1">
    <citation type="submission" date="2021-03" db="EMBL/GenBank/DDBJ databases">
        <title>Streptomyces strains.</title>
        <authorList>
            <person name="Lund M.B."/>
            <person name="Toerring T."/>
        </authorList>
    </citation>
    <scope>NUCLEOTIDE SEQUENCE</scope>
    <source>
        <strain evidence="2">JCM 4242</strain>
    </source>
</reference>
<accession>A0A939JTJ2</accession>
<dbReference type="Proteomes" id="UP000664781">
    <property type="component" value="Unassembled WGS sequence"/>
</dbReference>
<evidence type="ECO:0000259" key="1">
    <source>
        <dbReference type="Pfam" id="PF04149"/>
    </source>
</evidence>
<evidence type="ECO:0000313" key="2">
    <source>
        <dbReference type="EMBL" id="MBO0656520.1"/>
    </source>
</evidence>
<keyword evidence="3" id="KW-1185">Reference proteome</keyword>
<sequence length="69" mass="7465">MSNTRDFPNATWVKSSYSAGNGGQCVEFAPDLTAVVPVRDSKDTTRPPLIFQASAWSAFITSVKRTALT</sequence>
<proteinExistence type="predicted"/>
<protein>
    <submittedName>
        <fullName evidence="2">DUF397 domain-containing protein</fullName>
    </submittedName>
</protein>
<evidence type="ECO:0000313" key="3">
    <source>
        <dbReference type="Proteomes" id="UP000664781"/>
    </source>
</evidence>
<dbReference type="AlphaFoldDB" id="A0A939JTJ2"/>
<dbReference type="RefSeq" id="WP_086573104.1">
    <property type="nucleotide sequence ID" value="NZ_JAFMOF010000005.1"/>
</dbReference>